<dbReference type="GO" id="GO:0005886">
    <property type="term" value="C:plasma membrane"/>
    <property type="evidence" value="ECO:0007669"/>
    <property type="project" value="TreeGrafter"/>
</dbReference>
<evidence type="ECO:0000256" key="1">
    <source>
        <dbReference type="ARBA" id="ARBA00004370"/>
    </source>
</evidence>
<proteinExistence type="predicted"/>
<dbReference type="Ensembl" id="ENSPCET00000006403.1">
    <property type="protein sequence ID" value="ENSPCEP00000006172.1"/>
    <property type="gene ID" value="ENSPCEG00000004994.1"/>
</dbReference>
<evidence type="ECO:0000259" key="4">
    <source>
        <dbReference type="PROSITE" id="PS50835"/>
    </source>
</evidence>
<reference evidence="5" key="2">
    <citation type="submission" date="2025-09" db="UniProtKB">
        <authorList>
            <consortium name="Ensembl"/>
        </authorList>
    </citation>
    <scope>IDENTIFICATION</scope>
</reference>
<organism evidence="5 6">
    <name type="scientific">Pelusios castaneus</name>
    <name type="common">West African mud turtle</name>
    <dbReference type="NCBI Taxonomy" id="367368"/>
    <lineage>
        <taxon>Eukaryota</taxon>
        <taxon>Metazoa</taxon>
        <taxon>Chordata</taxon>
        <taxon>Craniata</taxon>
        <taxon>Vertebrata</taxon>
        <taxon>Euteleostomi</taxon>
        <taxon>Archelosauria</taxon>
        <taxon>Testudinata</taxon>
        <taxon>Testudines</taxon>
        <taxon>Pleurodira</taxon>
        <taxon>Pelomedusidae</taxon>
        <taxon>Pelusios</taxon>
    </lineage>
</organism>
<feature type="domain" description="Ig-like" evidence="4">
    <location>
        <begin position="23"/>
        <end position="128"/>
    </location>
</feature>
<dbReference type="InterPro" id="IPR007110">
    <property type="entry name" value="Ig-like_dom"/>
</dbReference>
<evidence type="ECO:0000256" key="2">
    <source>
        <dbReference type="ARBA" id="ARBA00022692"/>
    </source>
</evidence>
<dbReference type="InterPro" id="IPR003599">
    <property type="entry name" value="Ig_sub"/>
</dbReference>
<dbReference type="GO" id="GO:0004888">
    <property type="term" value="F:transmembrane signaling receptor activity"/>
    <property type="evidence" value="ECO:0007669"/>
    <property type="project" value="TreeGrafter"/>
</dbReference>
<dbReference type="Proteomes" id="UP000694393">
    <property type="component" value="Unplaced"/>
</dbReference>
<dbReference type="PANTHER" id="PTHR11860:SF87">
    <property type="entry name" value="CMRF35-LIKE MOLECULE 8"/>
    <property type="match status" value="1"/>
</dbReference>
<dbReference type="InterPro" id="IPR036179">
    <property type="entry name" value="Ig-like_dom_sf"/>
</dbReference>
<dbReference type="SMART" id="SM00409">
    <property type="entry name" value="IG"/>
    <property type="match status" value="1"/>
</dbReference>
<protein>
    <recommendedName>
        <fullName evidence="4">Ig-like domain-containing protein</fullName>
    </recommendedName>
</protein>
<dbReference type="AlphaFoldDB" id="A0A8C8RIE7"/>
<sequence length="172" mass="18409">GAWPPLGPALPGPCRVCQGPRGPCLSLSLSRAGCWGGPVTGPRSVCGPPGGSVAVRCWYQTGYEEDPKFWCRAGEVLRSCSEGHLAETSRAEAEVKWGRVSIRDNRTQRVFTVTVENLTLADAGDYYCGIGKDWSFDPTDTVTLIVSPGKSRPLLDPGQFWPRSAPVTAGSN</sequence>
<evidence type="ECO:0000313" key="6">
    <source>
        <dbReference type="Proteomes" id="UP000694393"/>
    </source>
</evidence>
<name>A0A8C8RIE7_9SAUR</name>
<dbReference type="CDD" id="cd05716">
    <property type="entry name" value="IgV_pIgR_like"/>
    <property type="match status" value="1"/>
</dbReference>
<dbReference type="InterPro" id="IPR013106">
    <property type="entry name" value="Ig_V-set"/>
</dbReference>
<dbReference type="Gene3D" id="2.60.40.10">
    <property type="entry name" value="Immunoglobulins"/>
    <property type="match status" value="1"/>
</dbReference>
<keyword evidence="2" id="KW-0812">Transmembrane</keyword>
<evidence type="ECO:0000313" key="5">
    <source>
        <dbReference type="Ensembl" id="ENSPCEP00000006172.1"/>
    </source>
</evidence>
<dbReference type="SUPFAM" id="SSF48726">
    <property type="entry name" value="Immunoglobulin"/>
    <property type="match status" value="1"/>
</dbReference>
<dbReference type="PROSITE" id="PS50835">
    <property type="entry name" value="IG_LIKE"/>
    <property type="match status" value="1"/>
</dbReference>
<dbReference type="InterPro" id="IPR013783">
    <property type="entry name" value="Ig-like_fold"/>
</dbReference>
<dbReference type="Pfam" id="PF07686">
    <property type="entry name" value="V-set"/>
    <property type="match status" value="1"/>
</dbReference>
<reference evidence="5" key="1">
    <citation type="submission" date="2025-08" db="UniProtKB">
        <authorList>
            <consortium name="Ensembl"/>
        </authorList>
    </citation>
    <scope>IDENTIFICATION</scope>
</reference>
<comment type="subcellular location">
    <subcellularLocation>
        <location evidence="1">Membrane</location>
    </subcellularLocation>
</comment>
<keyword evidence="3" id="KW-0472">Membrane</keyword>
<dbReference type="PANTHER" id="PTHR11860">
    <property type="entry name" value="POLYMERIC-IMMUNOGLOBULIN RECEPTOR"/>
    <property type="match status" value="1"/>
</dbReference>
<evidence type="ECO:0000256" key="3">
    <source>
        <dbReference type="ARBA" id="ARBA00023136"/>
    </source>
</evidence>
<dbReference type="InterPro" id="IPR050671">
    <property type="entry name" value="CD300_family_receptors"/>
</dbReference>
<keyword evidence="6" id="KW-1185">Reference proteome</keyword>
<accession>A0A8C8RIE7</accession>